<comment type="caution">
    <text evidence="2">The sequence shown here is derived from an EMBL/GenBank/DDBJ whole genome shotgun (WGS) entry which is preliminary data.</text>
</comment>
<proteinExistence type="predicted"/>
<organism evidence="2 3">
    <name type="scientific">Megasphaera cerevisiae DSM 20462</name>
    <dbReference type="NCBI Taxonomy" id="1122219"/>
    <lineage>
        <taxon>Bacteria</taxon>
        <taxon>Bacillati</taxon>
        <taxon>Bacillota</taxon>
        <taxon>Negativicutes</taxon>
        <taxon>Veillonellales</taxon>
        <taxon>Veillonellaceae</taxon>
        <taxon>Megasphaera</taxon>
    </lineage>
</organism>
<dbReference type="SUPFAM" id="SSF51338">
    <property type="entry name" value="Composite domain of metallo-dependent hydrolases"/>
    <property type="match status" value="1"/>
</dbReference>
<reference evidence="2 3" key="1">
    <citation type="submission" date="2015-06" db="EMBL/GenBank/DDBJ databases">
        <title>Draft genome sequence of beer spoilage bacterium Megasphaera cerevisiae type strain 20462.</title>
        <authorList>
            <person name="Kutumbaka K."/>
            <person name="Pasmowitz J."/>
            <person name="Mategko J."/>
            <person name="Reyes D."/>
            <person name="Friedrich A."/>
            <person name="Han S."/>
            <person name="Martens-Habbena W."/>
            <person name="Neal-McKinney J."/>
            <person name="Janagama H.K."/>
            <person name="Nadala C."/>
            <person name="Samadpour M."/>
        </authorList>
    </citation>
    <scope>NUCLEOTIDE SEQUENCE [LARGE SCALE GENOMIC DNA]</scope>
    <source>
        <strain evidence="2 3">DSM 20462</strain>
    </source>
</reference>
<dbReference type="InterPro" id="IPR032466">
    <property type="entry name" value="Metal_Hydrolase"/>
</dbReference>
<dbReference type="Proteomes" id="UP000036503">
    <property type="component" value="Unassembled WGS sequence"/>
</dbReference>
<evidence type="ECO:0000259" key="1">
    <source>
        <dbReference type="Pfam" id="PF01979"/>
    </source>
</evidence>
<name>A0A0J6WWE0_9FIRM</name>
<keyword evidence="3" id="KW-1185">Reference proteome</keyword>
<dbReference type="OrthoDB" id="9797498at2"/>
<dbReference type="InterPro" id="IPR057744">
    <property type="entry name" value="OTAase-like"/>
</dbReference>
<dbReference type="Pfam" id="PF01979">
    <property type="entry name" value="Amidohydro_1"/>
    <property type="match status" value="1"/>
</dbReference>
<feature type="domain" description="Amidohydrolase-related" evidence="1">
    <location>
        <begin position="55"/>
        <end position="412"/>
    </location>
</feature>
<dbReference type="GO" id="GO:0016810">
    <property type="term" value="F:hydrolase activity, acting on carbon-nitrogen (but not peptide) bonds"/>
    <property type="evidence" value="ECO:0007669"/>
    <property type="project" value="InterPro"/>
</dbReference>
<dbReference type="PANTHER" id="PTHR43135:SF3">
    <property type="entry name" value="ALPHA-D-RIBOSE 1-METHYLPHOSPHONATE 5-TRIPHOSPHATE DIPHOSPHATASE"/>
    <property type="match status" value="1"/>
</dbReference>
<evidence type="ECO:0000313" key="3">
    <source>
        <dbReference type="Proteomes" id="UP000036503"/>
    </source>
</evidence>
<dbReference type="InParanoid" id="A0A0J6WWE0"/>
<dbReference type="AlphaFoldDB" id="A0A0J6WWE0"/>
<protein>
    <submittedName>
        <fullName evidence="2">Peptidase</fullName>
    </submittedName>
</protein>
<dbReference type="EMBL" id="LEKT01000013">
    <property type="protein sequence ID" value="KMO86914.1"/>
    <property type="molecule type" value="Genomic_DNA"/>
</dbReference>
<evidence type="ECO:0000313" key="2">
    <source>
        <dbReference type="EMBL" id="KMO86914.1"/>
    </source>
</evidence>
<dbReference type="SUPFAM" id="SSF51556">
    <property type="entry name" value="Metallo-dependent hydrolases"/>
    <property type="match status" value="1"/>
</dbReference>
<sequence>MSSVKVIVCGKLYDGIHDELKANYKIVVKDQVIEDIGRSAVYPRDAEVIDLPAYTVTPGMIDAHMHMDFFDWKTIREEVFSYSDEMAALAVLRCAQKTLARGFTTVRHLGNITSSGYPVQAVKKAINMGYMSGSRIAATGEPLGTPGSHADFTQSFAGNPRLAEMLQVQKGGIGSGAEYFINAVRNQHKFGVDFIKIMATGGFFTPNDTPVEQQLNDAEMKAIIDTAKELKTTVTAHVYTAALMQKLLSFGITGMEHGSFMDEKTARLFEKSDTYLVPTFSPYDEVVNYNPEKMAQKQPEFRKKLEFYREALTDGRKVIRESNIKLGYGTDLVAVYHNYESWTEYAAWLRSGMDPYRTLQAATKTNAGILQLEDQIGTLEPGKRADISAWDKDVLTDPYALSSCVFVMKDGKKFATEKNTIA</sequence>
<dbReference type="Gene3D" id="2.30.40.10">
    <property type="entry name" value="Urease, subunit C, domain 1"/>
    <property type="match status" value="1"/>
</dbReference>
<dbReference type="PATRIC" id="fig|1122219.3.peg.551"/>
<dbReference type="RefSeq" id="WP_048513869.1">
    <property type="nucleotide sequence ID" value="NZ_FUXD01000015.1"/>
</dbReference>
<dbReference type="PANTHER" id="PTHR43135">
    <property type="entry name" value="ALPHA-D-RIBOSE 1-METHYLPHOSPHONATE 5-TRIPHOSPHATE DIPHOSPHATASE"/>
    <property type="match status" value="1"/>
</dbReference>
<dbReference type="InterPro" id="IPR011059">
    <property type="entry name" value="Metal-dep_hydrolase_composite"/>
</dbReference>
<gene>
    <name evidence="2" type="ORF">AB840_05715</name>
</gene>
<dbReference type="InterPro" id="IPR051781">
    <property type="entry name" value="Metallo-dep_Hydrolase"/>
</dbReference>
<dbReference type="InterPro" id="IPR006680">
    <property type="entry name" value="Amidohydro-rel"/>
</dbReference>
<accession>A0A0J6WWE0</accession>
<dbReference type="Gene3D" id="3.20.20.140">
    <property type="entry name" value="Metal-dependent hydrolases"/>
    <property type="match status" value="1"/>
</dbReference>
<dbReference type="CDD" id="cd01299">
    <property type="entry name" value="Met_dep_hydrolase_A"/>
    <property type="match status" value="1"/>
</dbReference>